<evidence type="ECO:0000256" key="2">
    <source>
        <dbReference type="ARBA" id="ARBA00023002"/>
    </source>
</evidence>
<dbReference type="InterPro" id="IPR036291">
    <property type="entry name" value="NAD(P)-bd_dom_sf"/>
</dbReference>
<dbReference type="RefSeq" id="WP_135757082.1">
    <property type="nucleotide sequence ID" value="NZ_RQHS01000018.1"/>
</dbReference>
<keyword evidence="2 3" id="KW-0560">Oxidoreductase</keyword>
<dbReference type="InterPro" id="IPR020904">
    <property type="entry name" value="Sc_DH/Rdtase_CS"/>
</dbReference>
<evidence type="ECO:0000313" key="4">
    <source>
        <dbReference type="Proteomes" id="UP000297241"/>
    </source>
</evidence>
<dbReference type="Proteomes" id="UP000297241">
    <property type="component" value="Unassembled WGS sequence"/>
</dbReference>
<dbReference type="PANTHER" id="PTHR43639">
    <property type="entry name" value="OXIDOREDUCTASE, SHORT-CHAIN DEHYDROGENASE/REDUCTASE FAMILY (AFU_ORTHOLOGUE AFUA_5G02870)"/>
    <property type="match status" value="1"/>
</dbReference>
<comment type="caution">
    <text evidence="3">The sequence shown here is derived from an EMBL/GenBank/DDBJ whole genome shotgun (WGS) entry which is preliminary data.</text>
</comment>
<dbReference type="FunFam" id="3.40.50.720:FF:000084">
    <property type="entry name" value="Short-chain dehydrogenase reductase"/>
    <property type="match status" value="1"/>
</dbReference>
<keyword evidence="4" id="KW-1185">Reference proteome</keyword>
<comment type="similarity">
    <text evidence="1">Belongs to the short-chain dehydrogenases/reductases (SDR) family.</text>
</comment>
<evidence type="ECO:0000256" key="1">
    <source>
        <dbReference type="ARBA" id="ARBA00006484"/>
    </source>
</evidence>
<dbReference type="PANTHER" id="PTHR43639:SF1">
    <property type="entry name" value="SHORT-CHAIN DEHYDROGENASE_REDUCTASE FAMILY PROTEIN"/>
    <property type="match status" value="1"/>
</dbReference>
<dbReference type="Pfam" id="PF13561">
    <property type="entry name" value="adh_short_C2"/>
    <property type="match status" value="1"/>
</dbReference>
<name>A0A4Z1AI82_9LEPT</name>
<accession>A0A4Z1AI82</accession>
<proteinExistence type="inferred from homology"/>
<dbReference type="AlphaFoldDB" id="A0A4Z1AI82"/>
<dbReference type="PROSITE" id="PS00061">
    <property type="entry name" value="ADH_SHORT"/>
    <property type="match status" value="1"/>
</dbReference>
<dbReference type="SUPFAM" id="SSF51735">
    <property type="entry name" value="NAD(P)-binding Rossmann-fold domains"/>
    <property type="match status" value="1"/>
</dbReference>
<dbReference type="GO" id="GO:0047936">
    <property type="term" value="F:glucose 1-dehydrogenase [NAD(P)+] activity"/>
    <property type="evidence" value="ECO:0007669"/>
    <property type="project" value="UniProtKB-EC"/>
</dbReference>
<dbReference type="PRINTS" id="PR00080">
    <property type="entry name" value="SDRFAMILY"/>
</dbReference>
<organism evidence="3 4">
    <name type="scientific">Leptospira dzoumogneensis</name>
    <dbReference type="NCBI Taxonomy" id="2484904"/>
    <lineage>
        <taxon>Bacteria</taxon>
        <taxon>Pseudomonadati</taxon>
        <taxon>Spirochaetota</taxon>
        <taxon>Spirochaetia</taxon>
        <taxon>Leptospirales</taxon>
        <taxon>Leptospiraceae</taxon>
        <taxon>Leptospira</taxon>
    </lineage>
</organism>
<dbReference type="OrthoDB" id="9803333at2"/>
<dbReference type="Gene3D" id="3.40.50.720">
    <property type="entry name" value="NAD(P)-binding Rossmann-like Domain"/>
    <property type="match status" value="1"/>
</dbReference>
<gene>
    <name evidence="3" type="ORF">EHR06_11220</name>
</gene>
<dbReference type="EMBL" id="RQHS01000018">
    <property type="protein sequence ID" value="TGM98501.1"/>
    <property type="molecule type" value="Genomic_DNA"/>
</dbReference>
<dbReference type="EC" id="1.1.1.47" evidence="3"/>
<sequence>MSQLKGKVAVVTGASKGIGASIAKTLGSAGASVVVNYSSSKEGADKVVAEIEKQGGKAIAVQGDMSKSSDVKRLFTETKKAFGSVNILVNNAGVFEFAPLQSVTEDEFHRQMNINVLGPILATQESLNYFSPEGGSVINISSIVSDIPVPNSVVYASTKGALDTVSKVLALELSSKKIRVNTIAPGGVETEGAHRLGMIGSDMEKQIVSKTPLGRIGQPDDIAKVALFLASEDSYWLTGERISASGGYR</sequence>
<evidence type="ECO:0000313" key="3">
    <source>
        <dbReference type="EMBL" id="TGM98501.1"/>
    </source>
</evidence>
<dbReference type="NCBIfam" id="NF005559">
    <property type="entry name" value="PRK07231.1"/>
    <property type="match status" value="1"/>
</dbReference>
<dbReference type="InterPro" id="IPR002347">
    <property type="entry name" value="SDR_fam"/>
</dbReference>
<protein>
    <submittedName>
        <fullName evidence="3">Glucose 1-dehydrogenase</fullName>
        <ecNumber evidence="3">1.1.1.47</ecNumber>
    </submittedName>
</protein>
<dbReference type="PRINTS" id="PR00081">
    <property type="entry name" value="GDHRDH"/>
</dbReference>
<reference evidence="3" key="1">
    <citation type="journal article" date="2019" name="PLoS Negl. Trop. Dis.">
        <title>Revisiting the worldwide diversity of Leptospira species in the environment.</title>
        <authorList>
            <person name="Vincent A.T."/>
            <person name="Schiettekatte O."/>
            <person name="Bourhy P."/>
            <person name="Veyrier F.J."/>
            <person name="Picardeau M."/>
        </authorList>
    </citation>
    <scope>NUCLEOTIDE SEQUENCE [LARGE SCALE GENOMIC DNA]</scope>
    <source>
        <strain evidence="3">201601113</strain>
    </source>
</reference>